<comment type="catalytic activity">
    <reaction evidence="13">
        <text>an alpha-D-Glc-(1-&gt;3)-alpha-D-Glc-(1-&gt;3)-alpha-D-Man-(1-&gt;2)-alpha-D-Man-(1-&gt;2)-alpha-D-Man-(1-&gt;3)-[alpha-D-Man-(1-&gt;2)-alpha-D-Man-(1-&gt;3)-[alpha-D-Man-(1-&gt;2)-alpha-D-Man-(1-&gt;6)]-alpha-D-Man-(1-&gt;6)]-beta-D-Man-(1-&gt;4)-beta-D-GlcNAc-(1-&gt;4)-alpha-D-GlcNAc-diphospho-di-trans,poly-cis-dolichol + a di-trans,poly-cis-dolichyl beta-D-glucosyl phosphate = a alpha-D-Glc-(1-&gt;2)-alpha-D-Glc-(1-&gt;3)-alpha-D-Glc-(1-&gt;3)-alpha-D-Man-(1-&gt;2)-alpha-D-Man-(1-&gt;2)-alpha-D-Man-(1-&gt;3)-[alpha-D-Man-(1-&gt;2)-alpha-D-Man-(1-&gt;3)-[alpha-D-Man-(1-&gt;2)-alpha-D-Man-(1-&gt;6)]-alpha-D-Man-(1-&gt;6)]-beta-D-Man-(1-&gt;4)-beta-D-GlcNAc-(1-&gt;4)-alpha-D-GlcNAc-diphospho-di-trans,poly-cis-dolichol + a di-trans,poly-cis-dolichyl phosphate + H(+)</text>
        <dbReference type="Rhea" id="RHEA:29543"/>
        <dbReference type="Rhea" id="RHEA-COMP:19498"/>
        <dbReference type="Rhea" id="RHEA-COMP:19502"/>
        <dbReference type="Rhea" id="RHEA-COMP:19512"/>
        <dbReference type="Rhea" id="RHEA-COMP:19522"/>
        <dbReference type="ChEBI" id="CHEBI:15378"/>
        <dbReference type="ChEBI" id="CHEBI:57525"/>
        <dbReference type="ChEBI" id="CHEBI:57683"/>
        <dbReference type="ChEBI" id="CHEBI:132522"/>
        <dbReference type="ChEBI" id="CHEBI:132523"/>
        <dbReference type="EC" id="2.4.1.256"/>
    </reaction>
    <physiologicalReaction direction="left-to-right" evidence="13">
        <dbReference type="Rhea" id="RHEA:29544"/>
    </physiologicalReaction>
</comment>
<evidence type="ECO:0000256" key="10">
    <source>
        <dbReference type="ARBA" id="ARBA00022989"/>
    </source>
</evidence>
<keyword evidence="7" id="KW-0808">Transferase</keyword>
<evidence type="ECO:0000256" key="2">
    <source>
        <dbReference type="ARBA" id="ARBA00004922"/>
    </source>
</evidence>
<evidence type="ECO:0000256" key="5">
    <source>
        <dbReference type="ARBA" id="ARBA00018512"/>
    </source>
</evidence>
<proteinExistence type="inferred from homology"/>
<sequence length="745" mass="86016">MLLLICVAVLVAGLSTVHFALQSLHPYNVVDEVYHVAIADAYLAGNFTYWHPKVTTPPGLYLVTYAILKPLSFTDFTEKKIESLEFLRMVNAIGMIFNFLIVYYILKTLWKKMSEVQVILSTVIIALHPLIVPYGFLYYTDVFSLTAILLTYLMHINGLYALAFPAGIWSLLMRQTNIVWLFFISLNHAIDVYDEHMYPRVSGKRKKKATQSTWTRFVNFGLDLLGSCWPYLFHGLAFLAFITWNDGHIVLGDQSSHTPTLHIPQLLYFAAVYLLFHFPSALVAVFPRRIKTRTFLSYTFVLTVLAFLAIHYNTLVHPYLLADNRHISFYVWNKFFLKYPDVAPYAVVPVYLLGFYALKKSTDILGLQGQLLMAFCTALTLVPQRLFEFRYFIVPLVFCRLHLPPPPSWAYLLCELVLAGASKVALAYVFWYRQFFWADFEEPQRIIWGLGAFIGGKYCDHGLPMEVIRERKELNVQRVDYMVCVKLQVDYMVCVKLQVDYMVCVKLQVDYMVCVKLQVDYMVCVKLQVDYMVCVKLQVDYMVCVKLQVDYMVCVKLQVDYMVCVKLQVDYMVCVKLQVDYMVCVKLQVDYMVCVKLQVDYMVCVKLQVDYMVCVKLQVDYMVCVKLQVDYMVCVKLQVDYMVCVKLQVDYMVCVKLQVDYMVCVKLQVDYMPVDVVVAMGVGAVAAGSCCLVTENRPRACLLSWPLEERQNRVGLAASRRWFPTDASLLSDSSGEKEMSFFREL</sequence>
<evidence type="ECO:0000256" key="4">
    <source>
        <dbReference type="ARBA" id="ARBA00011967"/>
    </source>
</evidence>
<dbReference type="PANTHER" id="PTHR12989:SF10">
    <property type="entry name" value="DOL-P-GLC:GLC(2)MAN(9)GLCNAC(2)-PP-DOL ALPHA-1,2-GLUCOSYLTRANSFERASE-RELATED"/>
    <property type="match status" value="1"/>
</dbReference>
<comment type="similarity">
    <text evidence="3">Belongs to the ALG10 glucosyltransferase family.</text>
</comment>
<evidence type="ECO:0000256" key="3">
    <source>
        <dbReference type="ARBA" id="ARBA00010600"/>
    </source>
</evidence>
<evidence type="ECO:0000256" key="11">
    <source>
        <dbReference type="ARBA" id="ARBA00023136"/>
    </source>
</evidence>
<dbReference type="EMBL" id="OB660324">
    <property type="protein sequence ID" value="CAD7224187.1"/>
    <property type="molecule type" value="Genomic_DNA"/>
</dbReference>
<dbReference type="GO" id="GO:0006488">
    <property type="term" value="P:dolichol-linked oligosaccharide biosynthetic process"/>
    <property type="evidence" value="ECO:0007669"/>
    <property type="project" value="InterPro"/>
</dbReference>
<protein>
    <recommendedName>
        <fullName evidence="5">Dol-P-Glc:Glc(2)Man(9)GlcNAc(2)-PP-Dol alpha-1,2-glucosyltransferase</fullName>
        <ecNumber evidence="4">2.4.1.256</ecNumber>
    </recommendedName>
</protein>
<dbReference type="Pfam" id="PF04922">
    <property type="entry name" value="DIE2_ALG10"/>
    <property type="match status" value="1"/>
</dbReference>
<evidence type="ECO:0000256" key="12">
    <source>
        <dbReference type="ARBA" id="ARBA00044727"/>
    </source>
</evidence>
<dbReference type="GO" id="GO:0005789">
    <property type="term" value="C:endoplasmic reticulum membrane"/>
    <property type="evidence" value="ECO:0007669"/>
    <property type="project" value="UniProtKB-SubCell"/>
</dbReference>
<accession>A0A7R8W3K8</accession>
<evidence type="ECO:0000256" key="9">
    <source>
        <dbReference type="ARBA" id="ARBA00022824"/>
    </source>
</evidence>
<dbReference type="GO" id="GO:0106073">
    <property type="term" value="F:dolichyl pyrophosphate Glc2Man9GlcNAc2 alpha-1,2-glucosyltransferase activity"/>
    <property type="evidence" value="ECO:0007669"/>
    <property type="project" value="UniProtKB-EC"/>
</dbReference>
<dbReference type="OrthoDB" id="4769at2759"/>
<keyword evidence="8" id="KW-0812">Transmembrane</keyword>
<gene>
    <name evidence="14" type="ORF">CTOB1V02_LOCUS2157</name>
</gene>
<keyword evidence="9" id="KW-0256">Endoplasmic reticulum</keyword>
<dbReference type="EC" id="2.4.1.256" evidence="4"/>
<name>A0A7R8W3K8_9CRUS</name>
<evidence type="ECO:0000256" key="13">
    <source>
        <dbReference type="ARBA" id="ARBA00048064"/>
    </source>
</evidence>
<comment type="pathway">
    <text evidence="2">Protein modification; protein glycosylation.</text>
</comment>
<keyword evidence="10" id="KW-1133">Transmembrane helix</keyword>
<evidence type="ECO:0000256" key="7">
    <source>
        <dbReference type="ARBA" id="ARBA00022679"/>
    </source>
</evidence>
<keyword evidence="11" id="KW-0472">Membrane</keyword>
<keyword evidence="6" id="KW-0328">Glycosyltransferase</keyword>
<organism evidence="14">
    <name type="scientific">Cyprideis torosa</name>
    <dbReference type="NCBI Taxonomy" id="163714"/>
    <lineage>
        <taxon>Eukaryota</taxon>
        <taxon>Metazoa</taxon>
        <taxon>Ecdysozoa</taxon>
        <taxon>Arthropoda</taxon>
        <taxon>Crustacea</taxon>
        <taxon>Oligostraca</taxon>
        <taxon>Ostracoda</taxon>
        <taxon>Podocopa</taxon>
        <taxon>Podocopida</taxon>
        <taxon>Cytherocopina</taxon>
        <taxon>Cytheroidea</taxon>
        <taxon>Cytherideidae</taxon>
        <taxon>Cyprideis</taxon>
    </lineage>
</organism>
<dbReference type="PANTHER" id="PTHR12989">
    <property type="entry name" value="ALPHA-1,2-GLUCOSYLTRANSFERASE ALG10"/>
    <property type="match status" value="1"/>
</dbReference>
<reference evidence="14" key="1">
    <citation type="submission" date="2020-11" db="EMBL/GenBank/DDBJ databases">
        <authorList>
            <person name="Tran Van P."/>
        </authorList>
    </citation>
    <scope>NUCLEOTIDE SEQUENCE</scope>
</reference>
<evidence type="ECO:0000313" key="14">
    <source>
        <dbReference type="EMBL" id="CAD7224187.1"/>
    </source>
</evidence>
<evidence type="ECO:0000256" key="8">
    <source>
        <dbReference type="ARBA" id="ARBA00022692"/>
    </source>
</evidence>
<comment type="subcellular location">
    <subcellularLocation>
        <location evidence="1">Endoplasmic reticulum membrane</location>
        <topology evidence="1">Multi-pass membrane protein</topology>
    </subcellularLocation>
</comment>
<comment type="function">
    <text evidence="12">Dol-P-Glc:Glc(2)Man(9)GlcNAc(2)-PP-Dol alpha-1,2-glucosyltransferase that operates in the biosynthetic pathway of dolichol-linked oligosaccharides, the glycan precursors employed in protein asparagine (N)-glycosylation. The assembly of dolichol-linked oligosaccharides begins on the cytosolic side of the endoplasmic reticulum membrane and finishes in its lumen. The sequential addition of sugars to dolichol pyrophosphate produces dolichol-linked oligosaccharides containing fourteen sugars, including two GlcNAcs, nine mannoses and three glucoses. Once assembled, the oligosaccharide is transferred from the lipid to nascent proteins by oligosaccharyltransferases. In the lumen of the endoplasmic reticulum, adds the third and last glucose residue from dolichyl phosphate glucose (Dol-P-Glc) onto the lipid-linked oligosaccharide intermediate Glc(2)Man(9)GlcNAc(2)-PP-Dol to produce Glc(3)Man(9)GlcNAc(2)-PP-Dol.</text>
</comment>
<evidence type="ECO:0000256" key="1">
    <source>
        <dbReference type="ARBA" id="ARBA00004477"/>
    </source>
</evidence>
<dbReference type="AlphaFoldDB" id="A0A7R8W3K8"/>
<evidence type="ECO:0000256" key="6">
    <source>
        <dbReference type="ARBA" id="ARBA00022676"/>
    </source>
</evidence>
<dbReference type="InterPro" id="IPR016900">
    <property type="entry name" value="Alg10"/>
</dbReference>